<sequence>MNLIAGLLIALVFYGAAADLMKKYSRGFYLCFYALVLLMVVIYSRGYDQVMPAGLKFVTDLFHRGVMATATFIIVMYLGVIRKHSALTRRYMRIRGEMSIVACLMALTHNILFGIHYFVAFFDKDAFMPVQTRIAALISMTLIAMMIPLFVTSFGTVRRRMKGKSWKNLQRLAYPFYILLYVHVMVLFSMAPEKNRLSIIVYTVIYVAYVVLRLKKAILIHMQKKSAAQARLA</sequence>
<accession>C4GAZ4</accession>
<organism evidence="2 3">
    <name type="scientific">Shuttleworthella satelles DSM 14600</name>
    <dbReference type="NCBI Taxonomy" id="626523"/>
    <lineage>
        <taxon>Bacteria</taxon>
        <taxon>Bacillati</taxon>
        <taxon>Bacillota</taxon>
        <taxon>Clostridia</taxon>
        <taxon>Lachnospirales</taxon>
        <taxon>Lachnospiraceae</taxon>
        <taxon>Shuttleworthella</taxon>
    </lineage>
</organism>
<feature type="transmembrane region" description="Helical" evidence="1">
    <location>
        <begin position="99"/>
        <end position="122"/>
    </location>
</feature>
<proteinExistence type="predicted"/>
<evidence type="ECO:0000313" key="3">
    <source>
        <dbReference type="Proteomes" id="UP000003494"/>
    </source>
</evidence>
<name>C4GAZ4_9FIRM</name>
<feature type="transmembrane region" description="Helical" evidence="1">
    <location>
        <begin position="134"/>
        <end position="151"/>
    </location>
</feature>
<dbReference type="STRING" id="626523.GCWU000342_01095"/>
<gene>
    <name evidence="2" type="ORF">GCWU000342_01095</name>
</gene>
<feature type="transmembrane region" description="Helical" evidence="1">
    <location>
        <begin position="172"/>
        <end position="191"/>
    </location>
</feature>
<keyword evidence="1" id="KW-0472">Membrane</keyword>
<feature type="transmembrane region" description="Helical" evidence="1">
    <location>
        <begin position="27"/>
        <end position="46"/>
    </location>
</feature>
<dbReference type="Proteomes" id="UP000003494">
    <property type="component" value="Unassembled WGS sequence"/>
</dbReference>
<protein>
    <submittedName>
        <fullName evidence="2">Ferric reductase like transmembrane component</fullName>
    </submittedName>
</protein>
<dbReference type="RefSeq" id="WP_006906105.1">
    <property type="nucleotide sequence ID" value="NZ_GG665866.1"/>
</dbReference>
<dbReference type="HOGENOM" id="CLU_100156_0_0_9"/>
<keyword evidence="3" id="KW-1185">Reference proteome</keyword>
<evidence type="ECO:0000313" key="2">
    <source>
        <dbReference type="EMBL" id="EEP28287.1"/>
    </source>
</evidence>
<dbReference type="AlphaFoldDB" id="C4GAZ4"/>
<reference evidence="2" key="1">
    <citation type="submission" date="2009-04" db="EMBL/GenBank/DDBJ databases">
        <authorList>
            <person name="Weinstock G."/>
            <person name="Sodergren E."/>
            <person name="Clifton S."/>
            <person name="Fulton L."/>
            <person name="Fulton B."/>
            <person name="Courtney L."/>
            <person name="Fronick C."/>
            <person name="Harrison M."/>
            <person name="Strong C."/>
            <person name="Farmer C."/>
            <person name="Delahaunty K."/>
            <person name="Markovic C."/>
            <person name="Hall O."/>
            <person name="Minx P."/>
            <person name="Tomlinson C."/>
            <person name="Mitreva M."/>
            <person name="Nelson J."/>
            <person name="Hou S."/>
            <person name="Wollam A."/>
            <person name="Pepin K.H."/>
            <person name="Johnson M."/>
            <person name="Bhonagiri V."/>
            <person name="Nash W.E."/>
            <person name="Warren W."/>
            <person name="Chinwalla A."/>
            <person name="Mardis E.R."/>
            <person name="Wilson R.K."/>
        </authorList>
    </citation>
    <scope>NUCLEOTIDE SEQUENCE [LARGE SCALE GENOMIC DNA]</scope>
    <source>
        <strain evidence="2">DSM 14600</strain>
    </source>
</reference>
<keyword evidence="1 2" id="KW-0812">Transmembrane</keyword>
<dbReference type="eggNOG" id="COG2717">
    <property type="taxonomic scope" value="Bacteria"/>
</dbReference>
<feature type="transmembrane region" description="Helical" evidence="1">
    <location>
        <begin position="197"/>
        <end position="214"/>
    </location>
</feature>
<keyword evidence="1" id="KW-1133">Transmembrane helix</keyword>
<dbReference type="EMBL" id="ACIP02000002">
    <property type="protein sequence ID" value="EEP28287.1"/>
    <property type="molecule type" value="Genomic_DNA"/>
</dbReference>
<comment type="caution">
    <text evidence="2">The sequence shown here is derived from an EMBL/GenBank/DDBJ whole genome shotgun (WGS) entry which is preliminary data.</text>
</comment>
<evidence type="ECO:0000256" key="1">
    <source>
        <dbReference type="SAM" id="Phobius"/>
    </source>
</evidence>